<evidence type="ECO:0000313" key="2">
    <source>
        <dbReference type="Proteomes" id="UP001501310"/>
    </source>
</evidence>
<evidence type="ECO:0000313" key="1">
    <source>
        <dbReference type="EMBL" id="GAA3996295.1"/>
    </source>
</evidence>
<dbReference type="Proteomes" id="UP001501310">
    <property type="component" value="Unassembled WGS sequence"/>
</dbReference>
<comment type="caution">
    <text evidence="1">The sequence shown here is derived from an EMBL/GenBank/DDBJ whole genome shotgun (WGS) entry which is preliminary data.</text>
</comment>
<accession>A0ABP7RED4</accession>
<keyword evidence="2" id="KW-1185">Reference proteome</keyword>
<name>A0ABP7RED4_9SPHN</name>
<organism evidence="1 2">
    <name type="scientific">Sphingomonas humi</name>
    <dbReference type="NCBI Taxonomy" id="335630"/>
    <lineage>
        <taxon>Bacteria</taxon>
        <taxon>Pseudomonadati</taxon>
        <taxon>Pseudomonadota</taxon>
        <taxon>Alphaproteobacteria</taxon>
        <taxon>Sphingomonadales</taxon>
        <taxon>Sphingomonadaceae</taxon>
        <taxon>Sphingomonas</taxon>
    </lineage>
</organism>
<reference evidence="2" key="1">
    <citation type="journal article" date="2019" name="Int. J. Syst. Evol. Microbiol.">
        <title>The Global Catalogue of Microorganisms (GCM) 10K type strain sequencing project: providing services to taxonomists for standard genome sequencing and annotation.</title>
        <authorList>
            <consortium name="The Broad Institute Genomics Platform"/>
            <consortium name="The Broad Institute Genome Sequencing Center for Infectious Disease"/>
            <person name="Wu L."/>
            <person name="Ma J."/>
        </authorList>
    </citation>
    <scope>NUCLEOTIDE SEQUENCE [LARGE SCALE GENOMIC DNA]</scope>
    <source>
        <strain evidence="2">JCM 16603</strain>
    </source>
</reference>
<gene>
    <name evidence="1" type="ORF">GCM10022211_01440</name>
</gene>
<proteinExistence type="predicted"/>
<protein>
    <submittedName>
        <fullName evidence="1">Uncharacterized protein</fullName>
    </submittedName>
</protein>
<sequence>MVGEQGNNGRETIGIVPVRAKVGQHCAELFALQCNRCLQSLHPFGQFAAFLRPPATTSERG</sequence>
<dbReference type="EMBL" id="BAAAZD010000001">
    <property type="protein sequence ID" value="GAA3996295.1"/>
    <property type="molecule type" value="Genomic_DNA"/>
</dbReference>